<dbReference type="EMBL" id="AP018227">
    <property type="protein sequence ID" value="BAY86447.1"/>
    <property type="molecule type" value="Genomic_DNA"/>
</dbReference>
<keyword evidence="8" id="KW-1185">Reference proteome</keyword>
<evidence type="ECO:0000256" key="1">
    <source>
        <dbReference type="ARBA" id="ARBA00005896"/>
    </source>
</evidence>
<evidence type="ECO:0000259" key="6">
    <source>
        <dbReference type="Pfam" id="PF02668"/>
    </source>
</evidence>
<reference evidence="7 8" key="1">
    <citation type="submission" date="2017-06" db="EMBL/GenBank/DDBJ databases">
        <title>Genome sequencing of cyanobaciteial culture collection at National Institute for Environmental Studies (NIES).</title>
        <authorList>
            <person name="Hirose Y."/>
            <person name="Shimura Y."/>
            <person name="Fujisawa T."/>
            <person name="Nakamura Y."/>
            <person name="Kawachi M."/>
        </authorList>
    </citation>
    <scope>NUCLEOTIDE SEQUENCE [LARGE SCALE GENOMIC DNA]</scope>
    <source>
        <strain evidence="7 8">NIES-267</strain>
    </source>
</reference>
<dbReference type="PANTHER" id="PTHR30468">
    <property type="entry name" value="ALPHA-KETOGLUTARATE-DEPENDENT SULFONATE DIOXYGENASE"/>
    <property type="match status" value="1"/>
</dbReference>
<keyword evidence="4" id="KW-0560">Oxidoreductase</keyword>
<dbReference type="PANTHER" id="PTHR30468:SF1">
    <property type="entry name" value="ALPHA-KETOGLUTARATE-DEPENDENT SULFONATE DIOXYGENASE"/>
    <property type="match status" value="1"/>
</dbReference>
<comment type="similarity">
    <text evidence="1">Belongs to the TfdA dioxygenase family.</text>
</comment>
<dbReference type="Pfam" id="PF02668">
    <property type="entry name" value="TauD"/>
    <property type="match status" value="1"/>
</dbReference>
<dbReference type="GO" id="GO:0006790">
    <property type="term" value="P:sulfur compound metabolic process"/>
    <property type="evidence" value="ECO:0007669"/>
    <property type="project" value="TreeGrafter"/>
</dbReference>
<dbReference type="InterPro" id="IPR051323">
    <property type="entry name" value="AtsK-like"/>
</dbReference>
<gene>
    <name evidence="7" type="ORF">NIES267_59550</name>
</gene>
<dbReference type="InterPro" id="IPR042098">
    <property type="entry name" value="TauD-like_sf"/>
</dbReference>
<dbReference type="Gene3D" id="3.60.130.10">
    <property type="entry name" value="Clavaminate synthase-like"/>
    <property type="match status" value="1"/>
</dbReference>
<keyword evidence="3 7" id="KW-0223">Dioxygenase</keyword>
<evidence type="ECO:0000256" key="5">
    <source>
        <dbReference type="ARBA" id="ARBA00023004"/>
    </source>
</evidence>
<organism evidence="7 8">
    <name type="scientific">Calothrix parasitica NIES-267</name>
    <dbReference type="NCBI Taxonomy" id="1973488"/>
    <lineage>
        <taxon>Bacteria</taxon>
        <taxon>Bacillati</taxon>
        <taxon>Cyanobacteriota</taxon>
        <taxon>Cyanophyceae</taxon>
        <taxon>Nostocales</taxon>
        <taxon>Calotrichaceae</taxon>
        <taxon>Calothrix</taxon>
    </lineage>
</organism>
<evidence type="ECO:0000313" key="8">
    <source>
        <dbReference type="Proteomes" id="UP000218418"/>
    </source>
</evidence>
<proteinExistence type="inferred from homology"/>
<dbReference type="GO" id="GO:0005737">
    <property type="term" value="C:cytoplasm"/>
    <property type="evidence" value="ECO:0007669"/>
    <property type="project" value="TreeGrafter"/>
</dbReference>
<evidence type="ECO:0000313" key="7">
    <source>
        <dbReference type="EMBL" id="BAY86447.1"/>
    </source>
</evidence>
<sequence>MTYELRMLSPFGVEAVGLKITDINGESIDALKAAIAQHGFMVFRNQWLSDAAFAAFLQKLGQLTFTIGEKPIPGAPMLNLVTNVGRDSPPRSVFHTDTSYIAKPPAFTALRIVKVPSSGGETLFCNQYHAYETLPESVKERFKQAKVLHVVSGLTLDENQEKQSWHPLFRQHPISGRVALFLSTPERCQAISGVNREDGKLIIRLLYKHSIRNSRLYRHCWQPGDIVVWDNRCTMHRADHSQVVGDRVLHRGLIAGEKVRSCA</sequence>
<accession>A0A1Z4LYZ7</accession>
<dbReference type="AlphaFoldDB" id="A0A1Z4LYZ7"/>
<name>A0A1Z4LYZ7_9CYAN</name>
<protein>
    <submittedName>
        <fullName evidence="7">Taurine catabolism dioxygenase TauD/TfdA</fullName>
    </submittedName>
</protein>
<dbReference type="InterPro" id="IPR003819">
    <property type="entry name" value="TauD/TfdA-like"/>
</dbReference>
<keyword evidence="2" id="KW-0479">Metal-binding</keyword>
<evidence type="ECO:0000256" key="2">
    <source>
        <dbReference type="ARBA" id="ARBA00022723"/>
    </source>
</evidence>
<dbReference type="Proteomes" id="UP000218418">
    <property type="component" value="Chromosome"/>
</dbReference>
<feature type="domain" description="TauD/TfdA-like" evidence="6">
    <location>
        <begin position="8"/>
        <end position="251"/>
    </location>
</feature>
<evidence type="ECO:0000256" key="4">
    <source>
        <dbReference type="ARBA" id="ARBA00023002"/>
    </source>
</evidence>
<dbReference type="SUPFAM" id="SSF51197">
    <property type="entry name" value="Clavaminate synthase-like"/>
    <property type="match status" value="1"/>
</dbReference>
<dbReference type="GO" id="GO:0000908">
    <property type="term" value="F:taurine dioxygenase activity"/>
    <property type="evidence" value="ECO:0007669"/>
    <property type="project" value="TreeGrafter"/>
</dbReference>
<evidence type="ECO:0000256" key="3">
    <source>
        <dbReference type="ARBA" id="ARBA00022964"/>
    </source>
</evidence>
<keyword evidence="5" id="KW-0408">Iron</keyword>
<dbReference type="OrthoDB" id="581608at2"/>
<dbReference type="GO" id="GO:0046872">
    <property type="term" value="F:metal ion binding"/>
    <property type="evidence" value="ECO:0007669"/>
    <property type="project" value="UniProtKB-KW"/>
</dbReference>